<accession>A0ABY7GZP1</accession>
<dbReference type="Proteomes" id="UP001164459">
    <property type="component" value="Chromosome"/>
</dbReference>
<sequence>MDWSTYHGGLIDEAGHDVDISPSGLVDVVGGTTSNLLSTAGVWQTLRGGDEDAFVTQYDPSGGLPSWFTYYGGSGFDQFRHLVHGSSDEIYAVGYTTSSNGNNVIASVGAENTALNGASDAMLVKFDDTGTSRLWGTYFGGNGNEIGEGICIAETGTVYIVGSTTSTADLADFVAHDNDLNSFQDGFVAKVTSTGDVLWAAYIGGSDGYSVALGCTVDSSNNVYVVGYTEASTGDVGIHQTTTEGTTYGGVGDAFIMKFNTNGTRQWGRYFGGTALDRAEAVDLDEAGNLIVTGHTLSSSGVANLHDTTLGGGHDAFVGAFLSSNGNRRWARYYGAAGVDELDDVQVVDDKIFLSGWTSSDSGVTTSNAFDGTFGGGLGTSDALFVVLDRANSGSTLYATYIGGDQGENGMGVSAEPDGLGEYNAVLSGYTRGSLTGIWVSPGADSFWNGGSMGNPFDAIVTYFSGL</sequence>
<dbReference type="PANTHER" id="PTHR35580">
    <property type="entry name" value="CELL SURFACE GLYCOPROTEIN (S-LAYER PROTEIN)-LIKE PROTEIN"/>
    <property type="match status" value="1"/>
</dbReference>
<proteinExistence type="predicted"/>
<dbReference type="PANTHER" id="PTHR35580:SF1">
    <property type="entry name" value="PHYTASE-LIKE DOMAIN-CONTAINING PROTEIN"/>
    <property type="match status" value="1"/>
</dbReference>
<protein>
    <recommendedName>
        <fullName evidence="3">Beta-propeller repeat-containing protein</fullName>
    </recommendedName>
</protein>
<gene>
    <name evidence="1" type="ORF">O0S08_39480</name>
</gene>
<organism evidence="1 2">
    <name type="scientific">Nannocystis punicea</name>
    <dbReference type="NCBI Taxonomy" id="2995304"/>
    <lineage>
        <taxon>Bacteria</taxon>
        <taxon>Pseudomonadati</taxon>
        <taxon>Myxococcota</taxon>
        <taxon>Polyangia</taxon>
        <taxon>Nannocystales</taxon>
        <taxon>Nannocystaceae</taxon>
        <taxon>Nannocystis</taxon>
    </lineage>
</organism>
<evidence type="ECO:0000313" key="2">
    <source>
        <dbReference type="Proteomes" id="UP001164459"/>
    </source>
</evidence>
<dbReference type="InterPro" id="IPR052918">
    <property type="entry name" value="Motility_Chemotaxis_Reg"/>
</dbReference>
<name>A0ABY7GZP1_9BACT</name>
<evidence type="ECO:0008006" key="3">
    <source>
        <dbReference type="Google" id="ProtNLM"/>
    </source>
</evidence>
<evidence type="ECO:0000313" key="1">
    <source>
        <dbReference type="EMBL" id="WAS92299.1"/>
    </source>
</evidence>
<dbReference type="EMBL" id="CP114040">
    <property type="protein sequence ID" value="WAS92299.1"/>
    <property type="molecule type" value="Genomic_DNA"/>
</dbReference>
<dbReference type="RefSeq" id="WP_269034648.1">
    <property type="nucleotide sequence ID" value="NZ_CP114040.1"/>
</dbReference>
<keyword evidence="2" id="KW-1185">Reference proteome</keyword>
<reference evidence="1" key="1">
    <citation type="submission" date="2022-11" db="EMBL/GenBank/DDBJ databases">
        <title>Minimal conservation of predation-associated metabolite biosynthetic gene clusters underscores biosynthetic potential of Myxococcota including descriptions for ten novel species: Archangium lansinium sp. nov., Myxococcus landrumus sp. nov., Nannocystis bai.</title>
        <authorList>
            <person name="Ahearne A."/>
            <person name="Stevens C."/>
            <person name="Dowd S."/>
        </authorList>
    </citation>
    <scope>NUCLEOTIDE SEQUENCE</scope>
    <source>
        <strain evidence="1">Fl3</strain>
    </source>
</reference>